<dbReference type="Gene3D" id="2.30.110.10">
    <property type="entry name" value="Electron Transport, Fmn-binding Protein, Chain A"/>
    <property type="match status" value="1"/>
</dbReference>
<dbReference type="InterPro" id="IPR011576">
    <property type="entry name" value="Pyridox_Oxase_N"/>
</dbReference>
<evidence type="ECO:0000256" key="1">
    <source>
        <dbReference type="ARBA" id="ARBA00023002"/>
    </source>
</evidence>
<organism evidence="3 4">
    <name type="scientific">Sphaerisporangium rhizosphaerae</name>
    <dbReference type="NCBI Taxonomy" id="2269375"/>
    <lineage>
        <taxon>Bacteria</taxon>
        <taxon>Bacillati</taxon>
        <taxon>Actinomycetota</taxon>
        <taxon>Actinomycetes</taxon>
        <taxon>Streptosporangiales</taxon>
        <taxon>Streptosporangiaceae</taxon>
        <taxon>Sphaerisporangium</taxon>
    </lineage>
</organism>
<dbReference type="Proteomes" id="UP001596496">
    <property type="component" value="Unassembled WGS sequence"/>
</dbReference>
<proteinExistence type="predicted"/>
<accession>A0ABW2PB74</accession>
<evidence type="ECO:0000313" key="4">
    <source>
        <dbReference type="Proteomes" id="UP001596496"/>
    </source>
</evidence>
<dbReference type="InterPro" id="IPR012349">
    <property type="entry name" value="Split_barrel_FMN-bd"/>
</dbReference>
<evidence type="ECO:0000313" key="3">
    <source>
        <dbReference type="EMBL" id="MFC7384983.1"/>
    </source>
</evidence>
<dbReference type="SUPFAM" id="SSF50475">
    <property type="entry name" value="FMN-binding split barrel"/>
    <property type="match status" value="1"/>
</dbReference>
<name>A0ABW2PB74_9ACTN</name>
<comment type="caution">
    <text evidence="3">The sequence shown here is derived from an EMBL/GenBank/DDBJ whole genome shotgun (WGS) entry which is preliminary data.</text>
</comment>
<dbReference type="NCBIfam" id="TIGR03618">
    <property type="entry name" value="Rv1155_F420"/>
    <property type="match status" value="1"/>
</dbReference>
<dbReference type="EC" id="1.-.-.-" evidence="3"/>
<dbReference type="GO" id="GO:0016491">
    <property type="term" value="F:oxidoreductase activity"/>
    <property type="evidence" value="ECO:0007669"/>
    <property type="project" value="UniProtKB-KW"/>
</dbReference>
<dbReference type="InterPro" id="IPR019920">
    <property type="entry name" value="F420-binding_dom_put"/>
</dbReference>
<keyword evidence="1 3" id="KW-0560">Oxidoreductase</keyword>
<dbReference type="PANTHER" id="PTHR35176:SF2">
    <property type="entry name" value="F420H(2)-DEPENDENT REDUCTASE RV1155"/>
    <property type="match status" value="1"/>
</dbReference>
<protein>
    <submittedName>
        <fullName evidence="3">PPOX class F420-dependent oxidoreductase</fullName>
        <ecNumber evidence="3">1.-.-.-</ecNumber>
    </submittedName>
</protein>
<sequence>MDLDKAREFLRANHRAVMLTYHPDGRPQMSPVTVGVDADGYAVVSTRETAAKTRNLRRDPKVALCVMNDGFYGDWIQIEGTAEVVSLPEAMEHLVGYYRTVAGEHPDWDDYRAAMTRDRRVIVRIDLTRAGPDVHG</sequence>
<reference evidence="4" key="1">
    <citation type="journal article" date="2019" name="Int. J. Syst. Evol. Microbiol.">
        <title>The Global Catalogue of Microorganisms (GCM) 10K type strain sequencing project: providing services to taxonomists for standard genome sequencing and annotation.</title>
        <authorList>
            <consortium name="The Broad Institute Genomics Platform"/>
            <consortium name="The Broad Institute Genome Sequencing Center for Infectious Disease"/>
            <person name="Wu L."/>
            <person name="Ma J."/>
        </authorList>
    </citation>
    <scope>NUCLEOTIDE SEQUENCE [LARGE SCALE GENOMIC DNA]</scope>
    <source>
        <strain evidence="4">CECT 7649</strain>
    </source>
</reference>
<keyword evidence="4" id="KW-1185">Reference proteome</keyword>
<dbReference type="PANTHER" id="PTHR35176">
    <property type="entry name" value="HEME OXYGENASE HI_0854-RELATED"/>
    <property type="match status" value="1"/>
</dbReference>
<dbReference type="RefSeq" id="WP_380828846.1">
    <property type="nucleotide sequence ID" value="NZ_JBHTCG010000015.1"/>
</dbReference>
<dbReference type="Pfam" id="PF01243">
    <property type="entry name" value="PNPOx_N"/>
    <property type="match status" value="1"/>
</dbReference>
<dbReference type="InterPro" id="IPR052019">
    <property type="entry name" value="F420H2_bilvrd_red/Heme_oxyg"/>
</dbReference>
<gene>
    <name evidence="3" type="ORF">ACFQSB_22415</name>
</gene>
<dbReference type="EMBL" id="JBHTCG010000015">
    <property type="protein sequence ID" value="MFC7384983.1"/>
    <property type="molecule type" value="Genomic_DNA"/>
</dbReference>
<feature type="domain" description="Pyridoxamine 5'-phosphate oxidase N-terminal" evidence="2">
    <location>
        <begin position="4"/>
        <end position="126"/>
    </location>
</feature>
<evidence type="ECO:0000259" key="2">
    <source>
        <dbReference type="Pfam" id="PF01243"/>
    </source>
</evidence>